<dbReference type="InterPro" id="IPR036893">
    <property type="entry name" value="SBP_sf"/>
</dbReference>
<evidence type="ECO:0000256" key="3">
    <source>
        <dbReference type="ARBA" id="ARBA00022771"/>
    </source>
</evidence>
<dbReference type="EnsemblPlants" id="OB01G51080.1">
    <property type="protein sequence ID" value="OB01G51080.1"/>
    <property type="gene ID" value="OB01G51080"/>
</dbReference>
<dbReference type="Proteomes" id="UP000006038">
    <property type="component" value="Chromosome 1"/>
</dbReference>
<dbReference type="PANTHER" id="PTHR31251">
    <property type="entry name" value="SQUAMOSA PROMOTER-BINDING-LIKE PROTEIN 4"/>
    <property type="match status" value="1"/>
</dbReference>
<keyword evidence="4" id="KW-0862">Zinc</keyword>
<accession>J3L7A2</accession>
<evidence type="ECO:0000256" key="5">
    <source>
        <dbReference type="ARBA" id="ARBA00023015"/>
    </source>
</evidence>
<dbReference type="Gramene" id="OB01G51080.1">
    <property type="protein sequence ID" value="OB01G51080.1"/>
    <property type="gene ID" value="OB01G51080"/>
</dbReference>
<keyword evidence="6" id="KW-0238">DNA-binding</keyword>
<evidence type="ECO:0000313" key="12">
    <source>
        <dbReference type="Proteomes" id="UP000006038"/>
    </source>
</evidence>
<reference evidence="11" key="2">
    <citation type="submission" date="2013-04" db="UniProtKB">
        <authorList>
            <consortium name="EnsemblPlants"/>
        </authorList>
    </citation>
    <scope>IDENTIFICATION</scope>
</reference>
<dbReference type="PANTHER" id="PTHR31251:SF169">
    <property type="entry name" value="SQUAMOSA PROMOTER-BINDING-LIKE PROTEIN 8"/>
    <property type="match status" value="1"/>
</dbReference>
<keyword evidence="7" id="KW-0804">Transcription</keyword>
<keyword evidence="3 9" id="KW-0863">Zinc-finger</keyword>
<feature type="domain" description="SBP-type" evidence="10">
    <location>
        <begin position="45"/>
        <end position="132"/>
    </location>
</feature>
<dbReference type="InterPro" id="IPR044817">
    <property type="entry name" value="SBP-like"/>
</dbReference>
<protein>
    <recommendedName>
        <fullName evidence="10">SBP-type domain-containing protein</fullName>
    </recommendedName>
</protein>
<dbReference type="AlphaFoldDB" id="J3L7A2"/>
<keyword evidence="5" id="KW-0805">Transcription regulation</keyword>
<dbReference type="SUPFAM" id="SSF103612">
    <property type="entry name" value="SBT domain"/>
    <property type="match status" value="1"/>
</dbReference>
<evidence type="ECO:0000256" key="9">
    <source>
        <dbReference type="PROSITE-ProRule" id="PRU00470"/>
    </source>
</evidence>
<dbReference type="GO" id="GO:0005634">
    <property type="term" value="C:nucleus"/>
    <property type="evidence" value="ECO:0007669"/>
    <property type="project" value="UniProtKB-SubCell"/>
</dbReference>
<keyword evidence="8" id="KW-0539">Nucleus</keyword>
<comment type="subcellular location">
    <subcellularLocation>
        <location evidence="1">Nucleus</location>
    </subcellularLocation>
</comment>
<evidence type="ECO:0000313" key="11">
    <source>
        <dbReference type="EnsemblPlants" id="OB01G51080.1"/>
    </source>
</evidence>
<dbReference type="GO" id="GO:0003677">
    <property type="term" value="F:DNA binding"/>
    <property type="evidence" value="ECO:0007669"/>
    <property type="project" value="UniProtKB-KW"/>
</dbReference>
<evidence type="ECO:0000259" key="10">
    <source>
        <dbReference type="PROSITE" id="PS51141"/>
    </source>
</evidence>
<dbReference type="STRING" id="4533.J3L7A2"/>
<evidence type="ECO:0000256" key="8">
    <source>
        <dbReference type="ARBA" id="ARBA00023242"/>
    </source>
</evidence>
<proteinExistence type="predicted"/>
<sequence length="281" mass="30373">MQLGACICPPVLLLPRDTIVFCPHDDAAAAAAADGQNTTELGLAGGPCVAVAFVAHLTRATNSSPDIHLNAKTNLAVPSVPHVFHPGKLHGQLLDLTDLDTCGWFHLLGEFDEEKRSCRKRLDGHNKRRRKPQPDPLNPSSLFANHHGAARFTSYQQIFSTASMSQEAKWPVSAVKTEADVFQEPYYHGLHLNGGAAASIFHGKGRKHHFPFLTTDHGDAAAAAPFGCQPFTITPSSAESRSSSSSRHSNGGKMFAAHDGACLVFPVYGEYHPTYDSQLHY</sequence>
<keyword evidence="12" id="KW-1185">Reference proteome</keyword>
<evidence type="ECO:0000256" key="4">
    <source>
        <dbReference type="ARBA" id="ARBA00022833"/>
    </source>
</evidence>
<organism evidence="11">
    <name type="scientific">Oryza brachyantha</name>
    <name type="common">malo sina</name>
    <dbReference type="NCBI Taxonomy" id="4533"/>
    <lineage>
        <taxon>Eukaryota</taxon>
        <taxon>Viridiplantae</taxon>
        <taxon>Streptophyta</taxon>
        <taxon>Embryophyta</taxon>
        <taxon>Tracheophyta</taxon>
        <taxon>Spermatophyta</taxon>
        <taxon>Magnoliopsida</taxon>
        <taxon>Liliopsida</taxon>
        <taxon>Poales</taxon>
        <taxon>Poaceae</taxon>
        <taxon>BOP clade</taxon>
        <taxon>Oryzoideae</taxon>
        <taxon>Oryzeae</taxon>
        <taxon>Oryzinae</taxon>
        <taxon>Oryza</taxon>
    </lineage>
</organism>
<dbReference type="InterPro" id="IPR004333">
    <property type="entry name" value="SBP_dom"/>
</dbReference>
<evidence type="ECO:0000256" key="1">
    <source>
        <dbReference type="ARBA" id="ARBA00004123"/>
    </source>
</evidence>
<dbReference type="eggNOG" id="ENOG502QRGA">
    <property type="taxonomic scope" value="Eukaryota"/>
</dbReference>
<evidence type="ECO:0000256" key="2">
    <source>
        <dbReference type="ARBA" id="ARBA00022723"/>
    </source>
</evidence>
<reference evidence="11" key="1">
    <citation type="journal article" date="2013" name="Nat. Commun.">
        <title>Whole-genome sequencing of Oryza brachyantha reveals mechanisms underlying Oryza genome evolution.</title>
        <authorList>
            <person name="Chen J."/>
            <person name="Huang Q."/>
            <person name="Gao D."/>
            <person name="Wang J."/>
            <person name="Lang Y."/>
            <person name="Liu T."/>
            <person name="Li B."/>
            <person name="Bai Z."/>
            <person name="Luis Goicoechea J."/>
            <person name="Liang C."/>
            <person name="Chen C."/>
            <person name="Zhang W."/>
            <person name="Sun S."/>
            <person name="Liao Y."/>
            <person name="Zhang X."/>
            <person name="Yang L."/>
            <person name="Song C."/>
            <person name="Wang M."/>
            <person name="Shi J."/>
            <person name="Liu G."/>
            <person name="Liu J."/>
            <person name="Zhou H."/>
            <person name="Zhou W."/>
            <person name="Yu Q."/>
            <person name="An N."/>
            <person name="Chen Y."/>
            <person name="Cai Q."/>
            <person name="Wang B."/>
            <person name="Liu B."/>
            <person name="Min J."/>
            <person name="Huang Y."/>
            <person name="Wu H."/>
            <person name="Li Z."/>
            <person name="Zhang Y."/>
            <person name="Yin Y."/>
            <person name="Song W."/>
            <person name="Jiang J."/>
            <person name="Jackson S.A."/>
            <person name="Wing R.A."/>
            <person name="Wang J."/>
            <person name="Chen M."/>
        </authorList>
    </citation>
    <scope>NUCLEOTIDE SEQUENCE [LARGE SCALE GENOMIC DNA]</scope>
    <source>
        <strain evidence="11">cv. IRGC 101232</strain>
    </source>
</reference>
<name>J3L7A2_ORYBR</name>
<dbReference type="HOGENOM" id="CLU_991686_0_0_1"/>
<dbReference type="Pfam" id="PF03110">
    <property type="entry name" value="SBP"/>
    <property type="match status" value="1"/>
</dbReference>
<keyword evidence="2" id="KW-0479">Metal-binding</keyword>
<evidence type="ECO:0000256" key="6">
    <source>
        <dbReference type="ARBA" id="ARBA00023125"/>
    </source>
</evidence>
<dbReference type="GO" id="GO:0008270">
    <property type="term" value="F:zinc ion binding"/>
    <property type="evidence" value="ECO:0007669"/>
    <property type="project" value="UniProtKB-KW"/>
</dbReference>
<dbReference type="PROSITE" id="PS51141">
    <property type="entry name" value="ZF_SBP"/>
    <property type="match status" value="1"/>
</dbReference>
<evidence type="ECO:0000256" key="7">
    <source>
        <dbReference type="ARBA" id="ARBA00023163"/>
    </source>
</evidence>